<accession>A0A6A6BU25</accession>
<dbReference type="Proteomes" id="UP000799438">
    <property type="component" value="Unassembled WGS sequence"/>
</dbReference>
<dbReference type="PANTHER" id="PTHR28022">
    <property type="entry name" value="GPI MANNOSYLTRANSFERASE 2 SUBUNIT PGA1"/>
    <property type="match status" value="1"/>
</dbReference>
<dbReference type="InterPro" id="IPR019433">
    <property type="entry name" value="GPI_ManTrfase_II_coact_Pga1"/>
</dbReference>
<name>A0A6A6BU25_9PEZI</name>
<feature type="chain" id="PRO_5025395079" description="Protein PBN1" evidence="2">
    <location>
        <begin position="19"/>
        <end position="226"/>
    </location>
</feature>
<organism evidence="3 4">
    <name type="scientific">Aplosporella prunicola CBS 121167</name>
    <dbReference type="NCBI Taxonomy" id="1176127"/>
    <lineage>
        <taxon>Eukaryota</taxon>
        <taxon>Fungi</taxon>
        <taxon>Dikarya</taxon>
        <taxon>Ascomycota</taxon>
        <taxon>Pezizomycotina</taxon>
        <taxon>Dothideomycetes</taxon>
        <taxon>Dothideomycetes incertae sedis</taxon>
        <taxon>Botryosphaeriales</taxon>
        <taxon>Aplosporellaceae</taxon>
        <taxon>Aplosporella</taxon>
    </lineage>
</organism>
<dbReference type="GO" id="GO:0005789">
    <property type="term" value="C:endoplasmic reticulum membrane"/>
    <property type="evidence" value="ECO:0007669"/>
    <property type="project" value="TreeGrafter"/>
</dbReference>
<dbReference type="GO" id="GO:0000030">
    <property type="term" value="F:mannosyltransferase activity"/>
    <property type="evidence" value="ECO:0007669"/>
    <property type="project" value="TreeGrafter"/>
</dbReference>
<keyword evidence="1" id="KW-1133">Transmembrane helix</keyword>
<evidence type="ECO:0008006" key="5">
    <source>
        <dbReference type="Google" id="ProtNLM"/>
    </source>
</evidence>
<evidence type="ECO:0000256" key="2">
    <source>
        <dbReference type="SAM" id="SignalP"/>
    </source>
</evidence>
<dbReference type="RefSeq" id="XP_033401843.1">
    <property type="nucleotide sequence ID" value="XM_033538661.1"/>
</dbReference>
<dbReference type="GeneID" id="54296157"/>
<evidence type="ECO:0000256" key="1">
    <source>
        <dbReference type="SAM" id="Phobius"/>
    </source>
</evidence>
<dbReference type="PANTHER" id="PTHR28022:SF1">
    <property type="entry name" value="GPI MANNOSYLTRANSFERASE 2 SUBUNIT PGA1"/>
    <property type="match status" value="1"/>
</dbReference>
<proteinExistence type="predicted"/>
<dbReference type="GO" id="GO:0031501">
    <property type="term" value="C:mannosyltransferase complex"/>
    <property type="evidence" value="ECO:0007669"/>
    <property type="project" value="TreeGrafter"/>
</dbReference>
<dbReference type="Pfam" id="PF10333">
    <property type="entry name" value="Pga1"/>
    <property type="match status" value="1"/>
</dbReference>
<keyword evidence="2" id="KW-0732">Signal</keyword>
<feature type="transmembrane region" description="Helical" evidence="1">
    <location>
        <begin position="194"/>
        <end position="215"/>
    </location>
</feature>
<dbReference type="EMBL" id="ML995476">
    <property type="protein sequence ID" value="KAF2146131.1"/>
    <property type="molecule type" value="Genomic_DNA"/>
</dbReference>
<evidence type="ECO:0000313" key="4">
    <source>
        <dbReference type="Proteomes" id="UP000799438"/>
    </source>
</evidence>
<keyword evidence="1" id="KW-0812">Transmembrane</keyword>
<feature type="signal peptide" evidence="2">
    <location>
        <begin position="1"/>
        <end position="18"/>
    </location>
</feature>
<reference evidence="3" key="1">
    <citation type="journal article" date="2020" name="Stud. Mycol.">
        <title>101 Dothideomycetes genomes: a test case for predicting lifestyles and emergence of pathogens.</title>
        <authorList>
            <person name="Haridas S."/>
            <person name="Albert R."/>
            <person name="Binder M."/>
            <person name="Bloem J."/>
            <person name="Labutti K."/>
            <person name="Salamov A."/>
            <person name="Andreopoulos B."/>
            <person name="Baker S."/>
            <person name="Barry K."/>
            <person name="Bills G."/>
            <person name="Bluhm B."/>
            <person name="Cannon C."/>
            <person name="Castanera R."/>
            <person name="Culley D."/>
            <person name="Daum C."/>
            <person name="Ezra D."/>
            <person name="Gonzalez J."/>
            <person name="Henrissat B."/>
            <person name="Kuo A."/>
            <person name="Liang C."/>
            <person name="Lipzen A."/>
            <person name="Lutzoni F."/>
            <person name="Magnuson J."/>
            <person name="Mondo S."/>
            <person name="Nolan M."/>
            <person name="Ohm R."/>
            <person name="Pangilinan J."/>
            <person name="Park H.-J."/>
            <person name="Ramirez L."/>
            <person name="Alfaro M."/>
            <person name="Sun H."/>
            <person name="Tritt A."/>
            <person name="Yoshinaga Y."/>
            <person name="Zwiers L.-H."/>
            <person name="Turgeon B."/>
            <person name="Goodwin S."/>
            <person name="Spatafora J."/>
            <person name="Crous P."/>
            <person name="Grigoriev I."/>
        </authorList>
    </citation>
    <scope>NUCLEOTIDE SEQUENCE</scope>
    <source>
        <strain evidence="3">CBS 121167</strain>
    </source>
</reference>
<dbReference type="AlphaFoldDB" id="A0A6A6BU25"/>
<dbReference type="GO" id="GO:0006506">
    <property type="term" value="P:GPI anchor biosynthetic process"/>
    <property type="evidence" value="ECO:0007669"/>
    <property type="project" value="TreeGrafter"/>
</dbReference>
<keyword evidence="4" id="KW-1185">Reference proteome</keyword>
<dbReference type="OrthoDB" id="3360032at2759"/>
<keyword evidence="1" id="KW-0472">Membrane</keyword>
<evidence type="ECO:0000313" key="3">
    <source>
        <dbReference type="EMBL" id="KAF2146131.1"/>
    </source>
</evidence>
<sequence>MLALLPLLLLLLAVVALANVEKSVFVAPAALALPHELPPLSRLSPAKHITTRLPVAFASTDAPRGRGSWYLLDDLRGGQRYEVRVCWPATQPTAFWLDTYSIATVFETPELISALDSYSEARRPDIASEEQPAAPPSSLLFLQVQAAADFYSTNETLMKAPPDVPIDISDTLMLAPVLDPYILNILPRSLAPTAAYITSLAIAAWFLSSFVCRWVSRLEQPKAHAD</sequence>
<protein>
    <recommendedName>
        <fullName evidence="5">Protein PBN1</fullName>
    </recommendedName>
</protein>
<gene>
    <name evidence="3" type="ORF">K452DRAFT_263728</name>
</gene>